<dbReference type="OrthoDB" id="270970at2759"/>
<keyword evidence="4" id="KW-1185">Reference proteome</keyword>
<gene>
    <name evidence="3" type="ORF">F0562_001826</name>
</gene>
<dbReference type="CDD" id="cd00030">
    <property type="entry name" value="C2"/>
    <property type="match status" value="1"/>
</dbReference>
<feature type="compositionally biased region" description="Polar residues" evidence="1">
    <location>
        <begin position="262"/>
        <end position="283"/>
    </location>
</feature>
<dbReference type="PROSITE" id="PS50004">
    <property type="entry name" value="C2"/>
    <property type="match status" value="1"/>
</dbReference>
<dbReference type="Gene3D" id="2.60.40.150">
    <property type="entry name" value="C2 domain"/>
    <property type="match status" value="1"/>
</dbReference>
<accession>A0A5J5C4E3</accession>
<feature type="compositionally biased region" description="Basic and acidic residues" evidence="1">
    <location>
        <begin position="330"/>
        <end position="340"/>
    </location>
</feature>
<evidence type="ECO:0000313" key="3">
    <source>
        <dbReference type="EMBL" id="KAA8550158.1"/>
    </source>
</evidence>
<feature type="region of interest" description="Disordered" evidence="1">
    <location>
        <begin position="251"/>
        <end position="356"/>
    </location>
</feature>
<sequence>MESFNQRTGFLYNPNSNTVGDAEFSGILEIYVHHARNIHNICIYDNQDVYAKFSLTYNPDETLSTRIINGGGKNPEFNENLIIKVTQFDAVLKCEIWMLSRAKNFMEDQLLGFALVPISSVVGKGKVTQDFSLSSTDLFHSPAGTVKLSLSLNTNVPPNPTLNSFSDSVANSSITSEVVLLDRKISEVVLDPVEYSRIEFPDIGVVRENQQMVSEYFDLAGHGSVSRPGLAVPGSFLHLGASHQPAEDYEMAANSSEDNRGGSVSPNGSIQTSGFLSSTMTSLSDDRNSADSMEKKNHLAGDLSNSPNASITTEANQSLTACPDTPTSKKGSEVRDEKEGNFSVTEEESDKEGNMGSVKFGQVFSAPLGNINIEAEQSAMQQQIVDMYMRSMQQFTESLAKMKLPMNLDKPEAEDGGVNRSTCEMLAHSHALRGSSWRLTSMARGTDSLTVYLRRFIAICDDLAAIGKPVPDHKKSWWLLNGLGKEYQMFTNSMLRPPVPSYSEVVTLLERYAERHKLDA</sequence>
<dbReference type="EMBL" id="CM018031">
    <property type="protein sequence ID" value="KAA8550158.1"/>
    <property type="molecule type" value="Genomic_DNA"/>
</dbReference>
<dbReference type="InterPro" id="IPR035892">
    <property type="entry name" value="C2_domain_sf"/>
</dbReference>
<dbReference type="Pfam" id="PF00168">
    <property type="entry name" value="C2"/>
    <property type="match status" value="1"/>
</dbReference>
<feature type="compositionally biased region" description="Polar residues" evidence="1">
    <location>
        <begin position="303"/>
        <end position="329"/>
    </location>
</feature>
<name>A0A5J5C4E3_9ASTE</name>
<dbReference type="PANTHER" id="PTHR31208">
    <property type="entry name" value="EXPRESSED PROTEIN"/>
    <property type="match status" value="1"/>
</dbReference>
<feature type="compositionally biased region" description="Basic and acidic residues" evidence="1">
    <location>
        <begin position="284"/>
        <end position="299"/>
    </location>
</feature>
<dbReference type="InterPro" id="IPR000008">
    <property type="entry name" value="C2_dom"/>
</dbReference>
<protein>
    <recommendedName>
        <fullName evidence="2">C2 domain-containing protein</fullName>
    </recommendedName>
</protein>
<reference evidence="3 4" key="1">
    <citation type="submission" date="2019-09" db="EMBL/GenBank/DDBJ databases">
        <title>A chromosome-level genome assembly of the Chinese tupelo Nyssa sinensis.</title>
        <authorList>
            <person name="Yang X."/>
            <person name="Kang M."/>
            <person name="Yang Y."/>
            <person name="Xiong H."/>
            <person name="Wang M."/>
            <person name="Zhang Z."/>
            <person name="Wang Z."/>
            <person name="Wu H."/>
            <person name="Ma T."/>
            <person name="Liu J."/>
            <person name="Xi Z."/>
        </authorList>
    </citation>
    <scope>NUCLEOTIDE SEQUENCE [LARGE SCALE GENOMIC DNA]</scope>
    <source>
        <strain evidence="3">J267</strain>
        <tissue evidence="3">Leaf</tissue>
    </source>
</reference>
<dbReference type="SMART" id="SM00239">
    <property type="entry name" value="C2"/>
    <property type="match status" value="1"/>
</dbReference>
<evidence type="ECO:0000256" key="1">
    <source>
        <dbReference type="SAM" id="MobiDB-lite"/>
    </source>
</evidence>
<evidence type="ECO:0000313" key="4">
    <source>
        <dbReference type="Proteomes" id="UP000325577"/>
    </source>
</evidence>
<organism evidence="3 4">
    <name type="scientific">Nyssa sinensis</name>
    <dbReference type="NCBI Taxonomy" id="561372"/>
    <lineage>
        <taxon>Eukaryota</taxon>
        <taxon>Viridiplantae</taxon>
        <taxon>Streptophyta</taxon>
        <taxon>Embryophyta</taxon>
        <taxon>Tracheophyta</taxon>
        <taxon>Spermatophyta</taxon>
        <taxon>Magnoliopsida</taxon>
        <taxon>eudicotyledons</taxon>
        <taxon>Gunneridae</taxon>
        <taxon>Pentapetalae</taxon>
        <taxon>asterids</taxon>
        <taxon>Cornales</taxon>
        <taxon>Nyssaceae</taxon>
        <taxon>Nyssa</taxon>
    </lineage>
</organism>
<dbReference type="AlphaFoldDB" id="A0A5J5C4E3"/>
<proteinExistence type="predicted"/>
<dbReference type="Proteomes" id="UP000325577">
    <property type="component" value="Linkage Group LG0"/>
</dbReference>
<evidence type="ECO:0000259" key="2">
    <source>
        <dbReference type="PROSITE" id="PS50004"/>
    </source>
</evidence>
<feature type="domain" description="C2" evidence="2">
    <location>
        <begin position="6"/>
        <end position="131"/>
    </location>
</feature>
<dbReference type="PANTHER" id="PTHR31208:SF3">
    <property type="entry name" value="OS01G0953500 PROTEIN"/>
    <property type="match status" value="1"/>
</dbReference>
<dbReference type="SUPFAM" id="SSF49562">
    <property type="entry name" value="C2 domain (Calcium/lipid-binding domain, CaLB)"/>
    <property type="match status" value="1"/>
</dbReference>